<proteinExistence type="predicted"/>
<keyword evidence="1" id="KW-0812">Transmembrane</keyword>
<dbReference type="RefSeq" id="WP_378270520.1">
    <property type="nucleotide sequence ID" value="NZ_JBHUKR010000023.1"/>
</dbReference>
<feature type="transmembrane region" description="Helical" evidence="1">
    <location>
        <begin position="33"/>
        <end position="51"/>
    </location>
</feature>
<keyword evidence="1" id="KW-1133">Transmembrane helix</keyword>
<gene>
    <name evidence="2" type="ORF">ACFSXZ_36045</name>
</gene>
<keyword evidence="1" id="KW-0472">Membrane</keyword>
<sequence length="152" mass="16535">MPENQKQKPFASHDERSIRAPLLFAEFSRVRQVVSLLVIPIVFGVVAALTLKWTAPAWWTWQALGALGAVLAGLEHRRRRSAALRGAVGGLLAAMTVVCFRVFLTGEDVTEFNPVSFPLFAVIASAGLHAGGAMLRRPARPAPDVTTHERAR</sequence>
<dbReference type="EMBL" id="JBHUKR010000023">
    <property type="protein sequence ID" value="MFD2421758.1"/>
    <property type="molecule type" value="Genomic_DNA"/>
</dbReference>
<organism evidence="2 3">
    <name type="scientific">Amycolatopsis pigmentata</name>
    <dbReference type="NCBI Taxonomy" id="450801"/>
    <lineage>
        <taxon>Bacteria</taxon>
        <taxon>Bacillati</taxon>
        <taxon>Actinomycetota</taxon>
        <taxon>Actinomycetes</taxon>
        <taxon>Pseudonocardiales</taxon>
        <taxon>Pseudonocardiaceae</taxon>
        <taxon>Amycolatopsis</taxon>
    </lineage>
</organism>
<feature type="transmembrane region" description="Helical" evidence="1">
    <location>
        <begin position="86"/>
        <end position="104"/>
    </location>
</feature>
<protein>
    <submittedName>
        <fullName evidence="2">Uncharacterized protein</fullName>
    </submittedName>
</protein>
<evidence type="ECO:0000256" key="1">
    <source>
        <dbReference type="SAM" id="Phobius"/>
    </source>
</evidence>
<comment type="caution">
    <text evidence="2">The sequence shown here is derived from an EMBL/GenBank/DDBJ whole genome shotgun (WGS) entry which is preliminary data.</text>
</comment>
<feature type="transmembrane region" description="Helical" evidence="1">
    <location>
        <begin position="57"/>
        <end position="74"/>
    </location>
</feature>
<accession>A0ABW5G378</accession>
<evidence type="ECO:0000313" key="2">
    <source>
        <dbReference type="EMBL" id="MFD2421758.1"/>
    </source>
</evidence>
<evidence type="ECO:0000313" key="3">
    <source>
        <dbReference type="Proteomes" id="UP001597417"/>
    </source>
</evidence>
<keyword evidence="3" id="KW-1185">Reference proteome</keyword>
<name>A0ABW5G378_9PSEU</name>
<feature type="transmembrane region" description="Helical" evidence="1">
    <location>
        <begin position="116"/>
        <end position="135"/>
    </location>
</feature>
<dbReference type="Proteomes" id="UP001597417">
    <property type="component" value="Unassembled WGS sequence"/>
</dbReference>
<reference evidence="3" key="1">
    <citation type="journal article" date="2019" name="Int. J. Syst. Evol. Microbiol.">
        <title>The Global Catalogue of Microorganisms (GCM) 10K type strain sequencing project: providing services to taxonomists for standard genome sequencing and annotation.</title>
        <authorList>
            <consortium name="The Broad Institute Genomics Platform"/>
            <consortium name="The Broad Institute Genome Sequencing Center for Infectious Disease"/>
            <person name="Wu L."/>
            <person name="Ma J."/>
        </authorList>
    </citation>
    <scope>NUCLEOTIDE SEQUENCE [LARGE SCALE GENOMIC DNA]</scope>
    <source>
        <strain evidence="3">CGMCC 4.7645</strain>
    </source>
</reference>